<dbReference type="GO" id="GO:0005524">
    <property type="term" value="F:ATP binding"/>
    <property type="evidence" value="ECO:0007669"/>
    <property type="project" value="UniProtKB-KW"/>
</dbReference>
<dbReference type="Gene3D" id="2.40.50.100">
    <property type="match status" value="1"/>
</dbReference>
<evidence type="ECO:0000313" key="6">
    <source>
        <dbReference type="Proteomes" id="UP000017148"/>
    </source>
</evidence>
<dbReference type="InterPro" id="IPR008995">
    <property type="entry name" value="Mo/tungstate-bd_C_term_dom"/>
</dbReference>
<dbReference type="InterPro" id="IPR027417">
    <property type="entry name" value="P-loop_NTPase"/>
</dbReference>
<dbReference type="GO" id="GO:0140359">
    <property type="term" value="F:ABC-type transporter activity"/>
    <property type="evidence" value="ECO:0007669"/>
    <property type="project" value="UniProtKB-ARBA"/>
</dbReference>
<evidence type="ECO:0000313" key="5">
    <source>
        <dbReference type="EMBL" id="ERP31580.1"/>
    </source>
</evidence>
<keyword evidence="3" id="KW-0067">ATP-binding</keyword>
<accession>U7DAZ9</accession>
<dbReference type="PROSITE" id="PS00211">
    <property type="entry name" value="ABC_TRANSPORTER_1"/>
    <property type="match status" value="1"/>
</dbReference>
<evidence type="ECO:0000256" key="1">
    <source>
        <dbReference type="ARBA" id="ARBA00022448"/>
    </source>
</evidence>
<dbReference type="GO" id="GO:0016887">
    <property type="term" value="F:ATP hydrolysis activity"/>
    <property type="evidence" value="ECO:0007669"/>
    <property type="project" value="InterPro"/>
</dbReference>
<dbReference type="InterPro" id="IPR047641">
    <property type="entry name" value="ABC_transpr_MalK/UgpC-like"/>
</dbReference>
<evidence type="ECO:0000259" key="4">
    <source>
        <dbReference type="PROSITE" id="PS50893"/>
    </source>
</evidence>
<dbReference type="InterPro" id="IPR003439">
    <property type="entry name" value="ABC_transporter-like_ATP-bd"/>
</dbReference>
<dbReference type="InterPro" id="IPR003593">
    <property type="entry name" value="AAA+_ATPase"/>
</dbReference>
<dbReference type="PANTHER" id="PTHR43875:SF1">
    <property type="entry name" value="OSMOPROTECTIVE COMPOUNDS UPTAKE ATP-BINDING PROTEIN GGTA"/>
    <property type="match status" value="1"/>
</dbReference>
<evidence type="ECO:0000256" key="2">
    <source>
        <dbReference type="ARBA" id="ARBA00022741"/>
    </source>
</evidence>
<dbReference type="SUPFAM" id="SSF50331">
    <property type="entry name" value="MOP-like"/>
    <property type="match status" value="1"/>
</dbReference>
<organism evidence="5 6">
    <name type="scientific">Chitinivibrio alkaliphilus ACht1</name>
    <dbReference type="NCBI Taxonomy" id="1313304"/>
    <lineage>
        <taxon>Bacteria</taxon>
        <taxon>Pseudomonadati</taxon>
        <taxon>Fibrobacterota</taxon>
        <taxon>Chitinivibrionia</taxon>
        <taxon>Chitinivibrionales</taxon>
        <taxon>Chitinivibrionaceae</taxon>
        <taxon>Chitinivibrio</taxon>
    </lineage>
</organism>
<dbReference type="Pfam" id="PF00005">
    <property type="entry name" value="ABC_tran"/>
    <property type="match status" value="1"/>
</dbReference>
<comment type="caution">
    <text evidence="5">The sequence shown here is derived from an EMBL/GenBank/DDBJ whole genome shotgun (WGS) entry which is preliminary data.</text>
</comment>
<dbReference type="GO" id="GO:0055052">
    <property type="term" value="C:ATP-binding cassette (ABC) transporter complex, substrate-binding subunit-containing"/>
    <property type="evidence" value="ECO:0007669"/>
    <property type="project" value="TreeGrafter"/>
</dbReference>
<dbReference type="FunFam" id="3.40.50.300:FF:000042">
    <property type="entry name" value="Maltose/maltodextrin ABC transporter, ATP-binding protein"/>
    <property type="match status" value="1"/>
</dbReference>
<dbReference type="OrthoDB" id="9778160at2"/>
<sequence>MAGLILRNIHKRFGNNTVIPNLNLEIQTGEFVTLLGPSGCGKTTLLRMIAGLEKINSGELYIGGKYMNPVPPQKRPIGMVFQSYALFPHMNVRNNIAFGLKIQKKDRADIFTKLDWVLPLLGLEKYTERLPKQLSGGQRQRVALARALVLDPDVLLLDEPLSNLDAALREKATEELKRIHMKVGKTIIYVTHNQIEAMTMSHRIAVMRNGQVEQYDKPSVLYDSPATYNAACFIGSPVTNTLTGTLKTDGKDAILHSSIGPIRVALGDSPALQKYDGVEVLASIRPQDIRLKTETNSSVANLSTEISVRVEMTETPGDRSLIIARAGKNDATTIRFFVHRSRHVSRGDLQSILIPGNRLHLYDTKTKMNIRHEEQYK</sequence>
<gene>
    <name evidence="5" type="ORF">CALK_1443</name>
</gene>
<dbReference type="eggNOG" id="COG3842">
    <property type="taxonomic scope" value="Bacteria"/>
</dbReference>
<protein>
    <submittedName>
        <fullName evidence="5">ABC-type transport system, ATPase component</fullName>
    </submittedName>
</protein>
<dbReference type="Gene3D" id="3.40.50.300">
    <property type="entry name" value="P-loop containing nucleotide triphosphate hydrolases"/>
    <property type="match status" value="1"/>
</dbReference>
<dbReference type="SUPFAM" id="SSF52540">
    <property type="entry name" value="P-loop containing nucleoside triphosphate hydrolases"/>
    <property type="match status" value="1"/>
</dbReference>
<dbReference type="PROSITE" id="PS50893">
    <property type="entry name" value="ABC_TRANSPORTER_2"/>
    <property type="match status" value="1"/>
</dbReference>
<dbReference type="STRING" id="1313304.CALK_1443"/>
<dbReference type="AlphaFoldDB" id="U7DAZ9"/>
<proteinExistence type="predicted"/>
<reference evidence="5 6" key="1">
    <citation type="journal article" date="2013" name="Environ. Microbiol.">
        <title>Genome analysis of Chitinivibrio alkaliphilus gen. nov., sp. nov., a novel extremely haloalkaliphilic anaerobic chitinolytic bacterium from the candidate phylum Termite Group 3.</title>
        <authorList>
            <person name="Sorokin D.Y."/>
            <person name="Gumerov V.M."/>
            <person name="Rakitin A.L."/>
            <person name="Beletsky A.V."/>
            <person name="Damste J.S."/>
            <person name="Muyzer G."/>
            <person name="Mardanov A.V."/>
            <person name="Ravin N.V."/>
        </authorList>
    </citation>
    <scope>NUCLEOTIDE SEQUENCE [LARGE SCALE GENOMIC DNA]</scope>
    <source>
        <strain evidence="5 6">ACht1</strain>
    </source>
</reference>
<name>U7DAZ9_9BACT</name>
<dbReference type="InterPro" id="IPR012340">
    <property type="entry name" value="NA-bd_OB-fold"/>
</dbReference>
<feature type="domain" description="ABC transporter" evidence="4">
    <location>
        <begin position="4"/>
        <end position="234"/>
    </location>
</feature>
<keyword evidence="6" id="KW-1185">Reference proteome</keyword>
<dbReference type="PANTHER" id="PTHR43875">
    <property type="entry name" value="MALTODEXTRIN IMPORT ATP-BINDING PROTEIN MSMX"/>
    <property type="match status" value="1"/>
</dbReference>
<keyword evidence="1" id="KW-0813">Transport</keyword>
<dbReference type="Proteomes" id="UP000017148">
    <property type="component" value="Unassembled WGS sequence"/>
</dbReference>
<dbReference type="RefSeq" id="WP_022636899.1">
    <property type="nucleotide sequence ID" value="NZ_ASJR01000011.1"/>
</dbReference>
<dbReference type="InterPro" id="IPR017871">
    <property type="entry name" value="ABC_transporter-like_CS"/>
</dbReference>
<evidence type="ECO:0000256" key="3">
    <source>
        <dbReference type="ARBA" id="ARBA00022840"/>
    </source>
</evidence>
<keyword evidence="2" id="KW-0547">Nucleotide-binding</keyword>
<dbReference type="Gene3D" id="2.40.50.140">
    <property type="entry name" value="Nucleic acid-binding proteins"/>
    <property type="match status" value="1"/>
</dbReference>
<dbReference type="EMBL" id="ASJR01000011">
    <property type="protein sequence ID" value="ERP31580.1"/>
    <property type="molecule type" value="Genomic_DNA"/>
</dbReference>
<dbReference type="SMART" id="SM00382">
    <property type="entry name" value="AAA"/>
    <property type="match status" value="1"/>
</dbReference>